<name>A0A2M9BBM7_9MICO</name>
<sequence>MSDTGNNDAVNENVEQIPAGDATAAAVAAKSAPENRAEEGPFDENEANAVRPYVDLGGVKIVPREGLHLRLEVEEGTQRVVAVGLDYAGSTLQVQPFAAPRSSGLWHEIREQISEQIAKQGGTTTEREGVFGPELVAEIPVAAASGGGGTRLARFIGVDGPRWFLRGVIAGEAAIKPEAAEQVEDLFRSIVVVRGTAPMPPRDLIPLRMPPAASADGSTPSNEASS</sequence>
<dbReference type="AlphaFoldDB" id="A0A2M9BBM7"/>
<organism evidence="2 3">
    <name type="scientific">Compostimonas suwonensis</name>
    <dbReference type="NCBI Taxonomy" id="1048394"/>
    <lineage>
        <taxon>Bacteria</taxon>
        <taxon>Bacillati</taxon>
        <taxon>Actinomycetota</taxon>
        <taxon>Actinomycetes</taxon>
        <taxon>Micrococcales</taxon>
        <taxon>Microbacteriaceae</taxon>
        <taxon>Compostimonas</taxon>
    </lineage>
</organism>
<feature type="compositionally biased region" description="Polar residues" evidence="1">
    <location>
        <begin position="216"/>
        <end position="226"/>
    </location>
</feature>
<feature type="compositionally biased region" description="Low complexity" evidence="1">
    <location>
        <begin position="19"/>
        <end position="32"/>
    </location>
</feature>
<feature type="region of interest" description="Disordered" evidence="1">
    <location>
        <begin position="202"/>
        <end position="226"/>
    </location>
</feature>
<keyword evidence="3" id="KW-1185">Reference proteome</keyword>
<evidence type="ECO:0000313" key="2">
    <source>
        <dbReference type="EMBL" id="PJJ55339.1"/>
    </source>
</evidence>
<protein>
    <submittedName>
        <fullName evidence="2">Uncharacterized protein DUF3710</fullName>
    </submittedName>
</protein>
<evidence type="ECO:0000313" key="3">
    <source>
        <dbReference type="Proteomes" id="UP000230161"/>
    </source>
</evidence>
<reference evidence="2 3" key="1">
    <citation type="submission" date="2017-11" db="EMBL/GenBank/DDBJ databases">
        <title>Genomic Encyclopedia of Archaeal and Bacterial Type Strains, Phase II (KMG-II): From Individual Species to Whole Genera.</title>
        <authorList>
            <person name="Goeker M."/>
        </authorList>
    </citation>
    <scope>NUCLEOTIDE SEQUENCE [LARGE SCALE GENOMIC DNA]</scope>
    <source>
        <strain evidence="2 3">DSM 25625</strain>
    </source>
</reference>
<evidence type="ECO:0000256" key="1">
    <source>
        <dbReference type="SAM" id="MobiDB-lite"/>
    </source>
</evidence>
<comment type="caution">
    <text evidence="2">The sequence shown here is derived from an EMBL/GenBank/DDBJ whole genome shotgun (WGS) entry which is preliminary data.</text>
</comment>
<proteinExistence type="predicted"/>
<feature type="region of interest" description="Disordered" evidence="1">
    <location>
        <begin position="1"/>
        <end position="44"/>
    </location>
</feature>
<dbReference type="Proteomes" id="UP000230161">
    <property type="component" value="Unassembled WGS sequence"/>
</dbReference>
<dbReference type="InterPro" id="IPR022183">
    <property type="entry name" value="DUF3710"/>
</dbReference>
<accession>A0A2M9BBM7</accession>
<dbReference type="Pfam" id="PF12502">
    <property type="entry name" value="DUF3710"/>
    <property type="match status" value="1"/>
</dbReference>
<gene>
    <name evidence="2" type="ORF">CLV54_3229</name>
</gene>
<dbReference type="EMBL" id="PGFB01000006">
    <property type="protein sequence ID" value="PJJ55339.1"/>
    <property type="molecule type" value="Genomic_DNA"/>
</dbReference>
<dbReference type="OrthoDB" id="8480367at2"/>
<dbReference type="RefSeq" id="WP_100345996.1">
    <property type="nucleotide sequence ID" value="NZ_PGFB01000006.1"/>
</dbReference>
<feature type="compositionally biased region" description="Polar residues" evidence="1">
    <location>
        <begin position="1"/>
        <end position="14"/>
    </location>
</feature>